<dbReference type="AlphaFoldDB" id="A0AAE1CJ32"/>
<reference evidence="5" key="1">
    <citation type="journal article" date="2023" name="G3 (Bethesda)">
        <title>A reference genome for the long-term kleptoplast-retaining sea slug Elysia crispata morphotype clarki.</title>
        <authorList>
            <person name="Eastman K.E."/>
            <person name="Pendleton A.L."/>
            <person name="Shaikh M.A."/>
            <person name="Suttiyut T."/>
            <person name="Ogas R."/>
            <person name="Tomko P."/>
            <person name="Gavelis G."/>
            <person name="Widhalm J.R."/>
            <person name="Wisecaver J.H."/>
        </authorList>
    </citation>
    <scope>NUCLEOTIDE SEQUENCE</scope>
    <source>
        <strain evidence="5">ECLA1</strain>
    </source>
</reference>
<comment type="caution">
    <text evidence="5">The sequence shown here is derived from an EMBL/GenBank/DDBJ whole genome shotgun (WGS) entry which is preliminary data.</text>
</comment>
<evidence type="ECO:0000313" key="6">
    <source>
        <dbReference type="Proteomes" id="UP001283361"/>
    </source>
</evidence>
<proteinExistence type="inferred from homology"/>
<evidence type="ECO:0000256" key="1">
    <source>
        <dbReference type="ARBA" id="ARBA00004613"/>
    </source>
</evidence>
<dbReference type="GO" id="GO:0005576">
    <property type="term" value="C:extracellular region"/>
    <property type="evidence" value="ECO:0007669"/>
    <property type="project" value="UniProtKB-SubCell"/>
</dbReference>
<protein>
    <submittedName>
        <fullName evidence="5">Uncharacterized protein</fullName>
    </submittedName>
</protein>
<dbReference type="SUPFAM" id="SSF57501">
    <property type="entry name" value="Cystine-knot cytokines"/>
    <property type="match status" value="1"/>
</dbReference>
<name>A0AAE1CJ32_9GAST</name>
<keyword evidence="3" id="KW-0964">Secreted</keyword>
<comment type="similarity">
    <text evidence="2">Belongs to the IL-17 family.</text>
</comment>
<gene>
    <name evidence="5" type="ORF">RRG08_022930</name>
</gene>
<evidence type="ECO:0000256" key="4">
    <source>
        <dbReference type="ARBA" id="ARBA00022729"/>
    </source>
</evidence>
<dbReference type="Proteomes" id="UP001283361">
    <property type="component" value="Unassembled WGS sequence"/>
</dbReference>
<dbReference type="Pfam" id="PF06083">
    <property type="entry name" value="IL17"/>
    <property type="match status" value="1"/>
</dbReference>
<dbReference type="EMBL" id="JAWDGP010007976">
    <property type="protein sequence ID" value="KAK3698369.1"/>
    <property type="molecule type" value="Genomic_DNA"/>
</dbReference>
<evidence type="ECO:0000256" key="3">
    <source>
        <dbReference type="ARBA" id="ARBA00022525"/>
    </source>
</evidence>
<dbReference type="Gene3D" id="2.10.90.10">
    <property type="entry name" value="Cystine-knot cytokines"/>
    <property type="match status" value="1"/>
</dbReference>
<dbReference type="GO" id="GO:0005125">
    <property type="term" value="F:cytokine activity"/>
    <property type="evidence" value="ECO:0007669"/>
    <property type="project" value="InterPro"/>
</dbReference>
<evidence type="ECO:0000256" key="2">
    <source>
        <dbReference type="ARBA" id="ARBA00007236"/>
    </source>
</evidence>
<evidence type="ECO:0000313" key="5">
    <source>
        <dbReference type="EMBL" id="KAK3698369.1"/>
    </source>
</evidence>
<dbReference type="InterPro" id="IPR029034">
    <property type="entry name" value="Cystine-knot_cytokine"/>
</dbReference>
<keyword evidence="6" id="KW-1185">Reference proteome</keyword>
<dbReference type="InterPro" id="IPR010345">
    <property type="entry name" value="IL-17_fam"/>
</dbReference>
<organism evidence="5 6">
    <name type="scientific">Elysia crispata</name>
    <name type="common">lettuce slug</name>
    <dbReference type="NCBI Taxonomy" id="231223"/>
    <lineage>
        <taxon>Eukaryota</taxon>
        <taxon>Metazoa</taxon>
        <taxon>Spiralia</taxon>
        <taxon>Lophotrochozoa</taxon>
        <taxon>Mollusca</taxon>
        <taxon>Gastropoda</taxon>
        <taxon>Heterobranchia</taxon>
        <taxon>Euthyneura</taxon>
        <taxon>Panpulmonata</taxon>
        <taxon>Sacoglossa</taxon>
        <taxon>Placobranchoidea</taxon>
        <taxon>Plakobranchidae</taxon>
        <taxon>Elysia</taxon>
    </lineage>
</organism>
<comment type="subcellular location">
    <subcellularLocation>
        <location evidence="1">Secreted</location>
    </subcellularLocation>
</comment>
<keyword evidence="4" id="KW-0732">Signal</keyword>
<sequence length="230" mass="25534">MRKILASSKRIIHGKPHTVTVPETVLKSSTDPRNSTNTMFELTWTFLACSIILATAPLGCCEVLLVSRDGQSVLGGQTLGSCAEPGNLTGLYRQLREQQILVTSTVEEWRPPPSTISSSSMGASSVTRLAGHHQASLDQAFSGVCRCRSMDELNHDPTRIPRMIPQSSCRPHRPWRTSVFSAECEDVYKAVKVKRRTGCSNGVYQYTDAWESIPVGCRCQVYRRVVVTRY</sequence>
<accession>A0AAE1CJ32</accession>